<accession>A0A645DTA5</accession>
<dbReference type="InterPro" id="IPR036412">
    <property type="entry name" value="HAD-like_sf"/>
</dbReference>
<dbReference type="Gene3D" id="3.40.50.1000">
    <property type="entry name" value="HAD superfamily/HAD-like"/>
    <property type="match status" value="1"/>
</dbReference>
<protein>
    <recommendedName>
        <fullName evidence="2">Phosphoglycolate phosphatase</fullName>
    </recommendedName>
</protein>
<dbReference type="EMBL" id="VSSQ01039627">
    <property type="protein sequence ID" value="MPM92724.1"/>
    <property type="molecule type" value="Genomic_DNA"/>
</dbReference>
<reference evidence="1" key="1">
    <citation type="submission" date="2019-08" db="EMBL/GenBank/DDBJ databases">
        <authorList>
            <person name="Kucharzyk K."/>
            <person name="Murdoch R.W."/>
            <person name="Higgins S."/>
            <person name="Loffler F."/>
        </authorList>
    </citation>
    <scope>NUCLEOTIDE SEQUENCE</scope>
</reference>
<dbReference type="SUPFAM" id="SSF56784">
    <property type="entry name" value="HAD-like"/>
    <property type="match status" value="1"/>
</dbReference>
<gene>
    <name evidence="1" type="ORF">SDC9_139860</name>
</gene>
<dbReference type="PANTHER" id="PTHR43611:SF3">
    <property type="entry name" value="FLAVIN MONONUCLEOTIDE HYDROLASE 1, CHLOROPLATIC"/>
    <property type="match status" value="1"/>
</dbReference>
<dbReference type="Pfam" id="PF13419">
    <property type="entry name" value="HAD_2"/>
    <property type="match status" value="1"/>
</dbReference>
<name>A0A645DTA5_9ZZZZ</name>
<dbReference type="PANTHER" id="PTHR43611">
    <property type="entry name" value="ALPHA-D-GLUCOSE 1-PHOSPHATE PHOSPHATASE"/>
    <property type="match status" value="1"/>
</dbReference>
<evidence type="ECO:0000313" key="1">
    <source>
        <dbReference type="EMBL" id="MPM92724.1"/>
    </source>
</evidence>
<organism evidence="1">
    <name type="scientific">bioreactor metagenome</name>
    <dbReference type="NCBI Taxonomy" id="1076179"/>
    <lineage>
        <taxon>unclassified sequences</taxon>
        <taxon>metagenomes</taxon>
        <taxon>ecological metagenomes</taxon>
    </lineage>
</organism>
<dbReference type="InterPro" id="IPR023214">
    <property type="entry name" value="HAD_sf"/>
</dbReference>
<evidence type="ECO:0008006" key="2">
    <source>
        <dbReference type="Google" id="ProtNLM"/>
    </source>
</evidence>
<dbReference type="SFLD" id="SFLDG01129">
    <property type="entry name" value="C1.5:_HAD__Beta-PGM__Phosphata"/>
    <property type="match status" value="1"/>
</dbReference>
<sequence>MIKAILFDFDGVLTTDATGSTSICNYISMYTGISLEAFKSEYYKYNNDLLYGKITHVDIWQKLCDNLNYNISMDILNDSFINTPIDKQMLFLAETLKIKGYKIGMITDNKADRINCIVKHLNWSKVFDVITVSANIGSGKNCEEIFIQTIESLNLLPNECVFIDNQEKNLIIPKQMGIMTIYFDHIKRDYENLINELSKIGCIL</sequence>
<dbReference type="InterPro" id="IPR041492">
    <property type="entry name" value="HAD_2"/>
</dbReference>
<dbReference type="AlphaFoldDB" id="A0A645DTA5"/>
<proteinExistence type="predicted"/>
<comment type="caution">
    <text evidence="1">The sequence shown here is derived from an EMBL/GenBank/DDBJ whole genome shotgun (WGS) entry which is preliminary data.</text>
</comment>
<dbReference type="SFLD" id="SFLDS00003">
    <property type="entry name" value="Haloacid_Dehalogenase"/>
    <property type="match status" value="1"/>
</dbReference>